<dbReference type="RefSeq" id="WP_134517771.1">
    <property type="nucleotide sequence ID" value="NZ_SOHE01000008.1"/>
</dbReference>
<dbReference type="AlphaFoldDB" id="A0A4R9AB98"/>
<feature type="domain" description="SnoaL-like" evidence="1">
    <location>
        <begin position="13"/>
        <end position="101"/>
    </location>
</feature>
<name>A0A4R9AB98_9MICO</name>
<dbReference type="Gene3D" id="3.10.450.50">
    <property type="match status" value="1"/>
</dbReference>
<dbReference type="Proteomes" id="UP000297447">
    <property type="component" value="Unassembled WGS sequence"/>
</dbReference>
<dbReference type="EMBL" id="SOHE01000008">
    <property type="protein sequence ID" value="TFD55414.1"/>
    <property type="molecule type" value="Genomic_DNA"/>
</dbReference>
<proteinExistence type="predicted"/>
<evidence type="ECO:0000313" key="3">
    <source>
        <dbReference type="Proteomes" id="UP000297447"/>
    </source>
</evidence>
<dbReference type="InterPro" id="IPR032710">
    <property type="entry name" value="NTF2-like_dom_sf"/>
</dbReference>
<comment type="caution">
    <text evidence="2">The sequence shown here is derived from an EMBL/GenBank/DDBJ whole genome shotgun (WGS) entry which is preliminary data.</text>
</comment>
<organism evidence="2 3">
    <name type="scientific">Cryobacterium frigoriphilum</name>
    <dbReference type="NCBI Taxonomy" id="1259150"/>
    <lineage>
        <taxon>Bacteria</taxon>
        <taxon>Bacillati</taxon>
        <taxon>Actinomycetota</taxon>
        <taxon>Actinomycetes</taxon>
        <taxon>Micrococcales</taxon>
        <taxon>Microbacteriaceae</taxon>
        <taxon>Cryobacterium</taxon>
    </lineage>
</organism>
<dbReference type="InterPro" id="IPR037401">
    <property type="entry name" value="SnoaL-like"/>
</dbReference>
<reference evidence="2 3" key="1">
    <citation type="submission" date="2019-03" db="EMBL/GenBank/DDBJ databases">
        <title>Genomics of glacier-inhabiting Cryobacterium strains.</title>
        <authorList>
            <person name="Liu Q."/>
            <person name="Xin Y.-H."/>
        </authorList>
    </citation>
    <scope>NUCLEOTIDE SEQUENCE [LARGE SCALE GENOMIC DNA]</scope>
    <source>
        <strain evidence="2 3">Hh14</strain>
    </source>
</reference>
<dbReference type="SUPFAM" id="SSF54427">
    <property type="entry name" value="NTF2-like"/>
    <property type="match status" value="1"/>
</dbReference>
<accession>A0A4R9AB98</accession>
<evidence type="ECO:0000313" key="2">
    <source>
        <dbReference type="EMBL" id="TFD55414.1"/>
    </source>
</evidence>
<gene>
    <name evidence="2" type="ORF">E3T55_01270</name>
</gene>
<dbReference type="Pfam" id="PF12680">
    <property type="entry name" value="SnoaL_2"/>
    <property type="match status" value="1"/>
</dbReference>
<dbReference type="OrthoDB" id="8526151at2"/>
<evidence type="ECO:0000259" key="1">
    <source>
        <dbReference type="Pfam" id="PF12680"/>
    </source>
</evidence>
<protein>
    <submittedName>
        <fullName evidence="2">Nuclear transport factor 2 family protein</fullName>
    </submittedName>
</protein>
<sequence length="121" mass="13849">MTDHRALAQWIAGYRRAWESNAPADILALFTEEAEYRTEPYSDPWTGHTEILAEWLSAADEPGETSFEWTTLVRDDQVAVVEATTVYALGPRYRNLWVIRLAPDGRASAFTEWWMEEPGEA</sequence>
<keyword evidence="3" id="KW-1185">Reference proteome</keyword>